<accession>A0A3Q1F1Q9</accession>
<dbReference type="AlphaFoldDB" id="A0A3Q1F1Q9"/>
<sequence>VSQLPNYRPGEFTCPLPYKTENLVQSLLKVLPADRISAQDSLQHSYFSTLPPSIMHLRDSKNTR</sequence>
<evidence type="ECO:0000313" key="1">
    <source>
        <dbReference type="Ensembl" id="ENSAPOP00000010713.1"/>
    </source>
</evidence>
<reference evidence="1" key="2">
    <citation type="submission" date="2025-09" db="UniProtKB">
        <authorList>
            <consortium name="Ensembl"/>
        </authorList>
    </citation>
    <scope>IDENTIFICATION</scope>
</reference>
<keyword evidence="2" id="KW-1185">Reference proteome</keyword>
<organism evidence="1 2">
    <name type="scientific">Acanthochromis polyacanthus</name>
    <name type="common">spiny chromis</name>
    <dbReference type="NCBI Taxonomy" id="80966"/>
    <lineage>
        <taxon>Eukaryota</taxon>
        <taxon>Metazoa</taxon>
        <taxon>Chordata</taxon>
        <taxon>Craniata</taxon>
        <taxon>Vertebrata</taxon>
        <taxon>Euteleostomi</taxon>
        <taxon>Actinopterygii</taxon>
        <taxon>Neopterygii</taxon>
        <taxon>Teleostei</taxon>
        <taxon>Neoteleostei</taxon>
        <taxon>Acanthomorphata</taxon>
        <taxon>Ovalentaria</taxon>
        <taxon>Pomacentridae</taxon>
        <taxon>Acanthochromis</taxon>
    </lineage>
</organism>
<name>A0A3Q1F1Q9_9TELE</name>
<dbReference type="Proteomes" id="UP000257200">
    <property type="component" value="Unplaced"/>
</dbReference>
<dbReference type="STRING" id="80966.ENSAPOP00000010713"/>
<protein>
    <recommendedName>
        <fullName evidence="3">Protein kinase domain-containing protein</fullName>
    </recommendedName>
</protein>
<evidence type="ECO:0000313" key="2">
    <source>
        <dbReference type="Proteomes" id="UP000257200"/>
    </source>
</evidence>
<dbReference type="InParanoid" id="A0A3Q1F1Q9"/>
<proteinExistence type="predicted"/>
<dbReference type="Ensembl" id="ENSAPOT00000018089.1">
    <property type="protein sequence ID" value="ENSAPOP00000010713.1"/>
    <property type="gene ID" value="ENSAPOG00000013206.1"/>
</dbReference>
<evidence type="ECO:0008006" key="3">
    <source>
        <dbReference type="Google" id="ProtNLM"/>
    </source>
</evidence>
<dbReference type="SUPFAM" id="SSF56112">
    <property type="entry name" value="Protein kinase-like (PK-like)"/>
    <property type="match status" value="1"/>
</dbReference>
<reference evidence="1" key="1">
    <citation type="submission" date="2025-08" db="UniProtKB">
        <authorList>
            <consortium name="Ensembl"/>
        </authorList>
    </citation>
    <scope>IDENTIFICATION</scope>
</reference>
<dbReference type="InterPro" id="IPR011009">
    <property type="entry name" value="Kinase-like_dom_sf"/>
</dbReference>